<dbReference type="InterPro" id="IPR016040">
    <property type="entry name" value="NAD(P)-bd_dom"/>
</dbReference>
<dbReference type="GO" id="GO:0009507">
    <property type="term" value="C:chloroplast"/>
    <property type="evidence" value="ECO:0007669"/>
    <property type="project" value="TreeGrafter"/>
</dbReference>
<dbReference type="PANTHER" id="PTHR14194:SF86">
    <property type="entry name" value="OS05G0110300 PROTEIN"/>
    <property type="match status" value="1"/>
</dbReference>
<dbReference type="CDD" id="cd05243">
    <property type="entry name" value="SDR_a5"/>
    <property type="match status" value="1"/>
</dbReference>
<dbReference type="OrthoDB" id="419598at2759"/>
<sequence length="254" mass="27331">MADVPLPTVLVTGAGGRTGHIVYKKLKERTDQFIARGLVRTPESKEKIGGGDDVFVGDIRDAESIVPAVQGIDALIILTSAMVKVRPSSDPSKGGREFYFEDGAYPEQVDWIGQKDQIDAAKSAGVKHIVLVGSMGGTIPNHPLNSFGNGNILVWKRKSEQYLADSGVPYTIIRPGGLLDTEGGLRELLVGKDDELLKTETKTIPRADVAEVCVQALQFEEAKFKAFDLASKPEGTGTPTKDFGAIFSQVSARF</sequence>
<dbReference type="EMBL" id="QPKB01000005">
    <property type="protein sequence ID" value="RWR86097.1"/>
    <property type="molecule type" value="Genomic_DNA"/>
</dbReference>
<evidence type="ECO:0000259" key="2">
    <source>
        <dbReference type="Pfam" id="PF13460"/>
    </source>
</evidence>
<dbReference type="InterPro" id="IPR044163">
    <property type="entry name" value="SARED1-like"/>
</dbReference>
<dbReference type="InterPro" id="IPR036291">
    <property type="entry name" value="NAD(P)-bd_dom_sf"/>
</dbReference>
<protein>
    <submittedName>
        <fullName evidence="3">Putative NAD-dependent dehydrogenase 2</fullName>
    </submittedName>
</protein>
<comment type="similarity">
    <text evidence="1">Belongs to the NAD(P)-dependent epimerase/dehydratase family.</text>
</comment>
<accession>A0A443P5P9</accession>
<dbReference type="AlphaFoldDB" id="A0A443P5P9"/>
<evidence type="ECO:0000256" key="1">
    <source>
        <dbReference type="ARBA" id="ARBA00007637"/>
    </source>
</evidence>
<dbReference type="PANTHER" id="PTHR14194">
    <property type="entry name" value="NITROGEN METABOLIC REGULATION PROTEIN NMR-RELATED"/>
    <property type="match status" value="1"/>
</dbReference>
<dbReference type="Gene3D" id="3.40.50.720">
    <property type="entry name" value="NAD(P)-binding Rossmann-like Domain"/>
    <property type="match status" value="1"/>
</dbReference>
<organism evidence="3 4">
    <name type="scientific">Cinnamomum micranthum f. kanehirae</name>
    <dbReference type="NCBI Taxonomy" id="337451"/>
    <lineage>
        <taxon>Eukaryota</taxon>
        <taxon>Viridiplantae</taxon>
        <taxon>Streptophyta</taxon>
        <taxon>Embryophyta</taxon>
        <taxon>Tracheophyta</taxon>
        <taxon>Spermatophyta</taxon>
        <taxon>Magnoliopsida</taxon>
        <taxon>Magnoliidae</taxon>
        <taxon>Laurales</taxon>
        <taxon>Lauraceae</taxon>
        <taxon>Cinnamomum</taxon>
    </lineage>
</organism>
<dbReference type="FunFam" id="3.40.50.720:FF:000253">
    <property type="entry name" value="Uncharacterized protein At5g02240"/>
    <property type="match status" value="1"/>
</dbReference>
<dbReference type="GO" id="GO:0016491">
    <property type="term" value="F:oxidoreductase activity"/>
    <property type="evidence" value="ECO:0007669"/>
    <property type="project" value="InterPro"/>
</dbReference>
<evidence type="ECO:0000313" key="4">
    <source>
        <dbReference type="Proteomes" id="UP000283530"/>
    </source>
</evidence>
<proteinExistence type="inferred from homology"/>
<dbReference type="STRING" id="337451.A0A443P5P9"/>
<name>A0A443P5P9_9MAGN</name>
<feature type="domain" description="NAD(P)-binding" evidence="2">
    <location>
        <begin position="13"/>
        <end position="218"/>
    </location>
</feature>
<dbReference type="Proteomes" id="UP000283530">
    <property type="component" value="Unassembled WGS sequence"/>
</dbReference>
<comment type="caution">
    <text evidence="3">The sequence shown here is derived from an EMBL/GenBank/DDBJ whole genome shotgun (WGS) entry which is preliminary data.</text>
</comment>
<reference evidence="3 4" key="1">
    <citation type="journal article" date="2019" name="Nat. Plants">
        <title>Stout camphor tree genome fills gaps in understanding of flowering plant genome evolution.</title>
        <authorList>
            <person name="Chaw S.M."/>
            <person name="Liu Y.C."/>
            <person name="Wu Y.W."/>
            <person name="Wang H.Y."/>
            <person name="Lin C.I."/>
            <person name="Wu C.S."/>
            <person name="Ke H.M."/>
            <person name="Chang L.Y."/>
            <person name="Hsu C.Y."/>
            <person name="Yang H.T."/>
            <person name="Sudianto E."/>
            <person name="Hsu M.H."/>
            <person name="Wu K.P."/>
            <person name="Wang L.N."/>
            <person name="Leebens-Mack J.H."/>
            <person name="Tsai I.J."/>
        </authorList>
    </citation>
    <scope>NUCLEOTIDE SEQUENCE [LARGE SCALE GENOMIC DNA]</scope>
    <source>
        <strain evidence="4">cv. Chaw 1501</strain>
        <tissue evidence="3">Young leaves</tissue>
    </source>
</reference>
<keyword evidence="4" id="KW-1185">Reference proteome</keyword>
<dbReference type="SUPFAM" id="SSF51735">
    <property type="entry name" value="NAD(P)-binding Rossmann-fold domains"/>
    <property type="match status" value="1"/>
</dbReference>
<dbReference type="Pfam" id="PF13460">
    <property type="entry name" value="NAD_binding_10"/>
    <property type="match status" value="1"/>
</dbReference>
<evidence type="ECO:0000313" key="3">
    <source>
        <dbReference type="EMBL" id="RWR86097.1"/>
    </source>
</evidence>
<gene>
    <name evidence="3" type="ORF">CKAN_01498000</name>
</gene>